<evidence type="ECO:0000313" key="1">
    <source>
        <dbReference type="EMBL" id="CAK0909133.1"/>
    </source>
</evidence>
<evidence type="ECO:0000313" key="2">
    <source>
        <dbReference type="Proteomes" id="UP001189429"/>
    </source>
</evidence>
<dbReference type="Proteomes" id="UP001189429">
    <property type="component" value="Unassembled WGS sequence"/>
</dbReference>
<feature type="non-terminal residue" evidence="1">
    <location>
        <position position="1"/>
    </location>
</feature>
<dbReference type="EMBL" id="CAUYUJ010022139">
    <property type="protein sequence ID" value="CAK0909133.1"/>
    <property type="molecule type" value="Genomic_DNA"/>
</dbReference>
<protein>
    <submittedName>
        <fullName evidence="1">Uncharacterized protein</fullName>
    </submittedName>
</protein>
<proteinExistence type="predicted"/>
<gene>
    <name evidence="1" type="ORF">PCOR1329_LOCUS83632</name>
</gene>
<accession>A0ABN9YCM0</accession>
<name>A0ABN9YCM0_9DINO</name>
<comment type="caution">
    <text evidence="1">The sequence shown here is derived from an EMBL/GenBank/DDBJ whole genome shotgun (WGS) entry which is preliminary data.</text>
</comment>
<organism evidence="1 2">
    <name type="scientific">Prorocentrum cordatum</name>
    <dbReference type="NCBI Taxonomy" id="2364126"/>
    <lineage>
        <taxon>Eukaryota</taxon>
        <taxon>Sar</taxon>
        <taxon>Alveolata</taxon>
        <taxon>Dinophyceae</taxon>
        <taxon>Prorocentrales</taxon>
        <taxon>Prorocentraceae</taxon>
        <taxon>Prorocentrum</taxon>
    </lineage>
</organism>
<sequence length="111" mass="11866">PNGVSGHAHSVQEGTVADFTEVNISGVWTRHRASGLAWTVDSIGPGRAKWSTFHSIHVKVVRGHTLAGTRYLNVFVRGLDKAKFAIGGLLGEDDHTAASTRSTDCKKTVSL</sequence>
<reference evidence="1" key="1">
    <citation type="submission" date="2023-10" db="EMBL/GenBank/DDBJ databases">
        <authorList>
            <person name="Chen Y."/>
            <person name="Shah S."/>
            <person name="Dougan E. K."/>
            <person name="Thang M."/>
            <person name="Chan C."/>
        </authorList>
    </citation>
    <scope>NUCLEOTIDE SEQUENCE [LARGE SCALE GENOMIC DNA]</scope>
</reference>
<keyword evidence="2" id="KW-1185">Reference proteome</keyword>